<comment type="caution">
    <text evidence="2">The sequence shown here is derived from an EMBL/GenBank/DDBJ whole genome shotgun (WGS) entry which is preliminary data.</text>
</comment>
<evidence type="ECO:0000313" key="2">
    <source>
        <dbReference type="EMBL" id="MPM72340.1"/>
    </source>
</evidence>
<organism evidence="2">
    <name type="scientific">bioreactor metagenome</name>
    <dbReference type="NCBI Taxonomy" id="1076179"/>
    <lineage>
        <taxon>unclassified sequences</taxon>
        <taxon>metagenomes</taxon>
        <taxon>ecological metagenomes</taxon>
    </lineage>
</organism>
<dbReference type="AlphaFoldDB" id="A0A645C3J2"/>
<evidence type="ECO:0000256" key="1">
    <source>
        <dbReference type="SAM" id="Phobius"/>
    </source>
</evidence>
<accession>A0A645C3J2</accession>
<protein>
    <submittedName>
        <fullName evidence="2">Uncharacterized protein</fullName>
    </submittedName>
</protein>
<reference evidence="2" key="1">
    <citation type="submission" date="2019-08" db="EMBL/GenBank/DDBJ databases">
        <authorList>
            <person name="Kucharzyk K."/>
            <person name="Murdoch R.W."/>
            <person name="Higgins S."/>
            <person name="Loffler F."/>
        </authorList>
    </citation>
    <scope>NUCLEOTIDE SEQUENCE</scope>
</reference>
<keyword evidence="1" id="KW-1133">Transmembrane helix</keyword>
<sequence length="118" mass="13854">MLDVDHRIRRNQLFAQLNHHVRSAVEQHGCFSVPRAQFGSLRDGLRLVIVEFLHLQPSKIFWSRAVVPGLAALLFYDWLFRFLLPPRYEFLRNPVETTDNNNSLCSCFHEGMSVMQHF</sequence>
<name>A0A645C3J2_9ZZZZ</name>
<gene>
    <name evidence="2" type="ORF">SDC9_119313</name>
</gene>
<feature type="transmembrane region" description="Helical" evidence="1">
    <location>
        <begin position="61"/>
        <end position="84"/>
    </location>
</feature>
<dbReference type="EMBL" id="VSSQ01024685">
    <property type="protein sequence ID" value="MPM72340.1"/>
    <property type="molecule type" value="Genomic_DNA"/>
</dbReference>
<keyword evidence="1" id="KW-0472">Membrane</keyword>
<proteinExistence type="predicted"/>
<keyword evidence="1" id="KW-0812">Transmembrane</keyword>